<evidence type="ECO:0000256" key="5">
    <source>
        <dbReference type="ARBA" id="ARBA00022692"/>
    </source>
</evidence>
<evidence type="ECO:0000256" key="7">
    <source>
        <dbReference type="ARBA" id="ARBA00023136"/>
    </source>
</evidence>
<keyword evidence="11" id="KW-0732">Signal</keyword>
<keyword evidence="6 10" id="KW-0798">TonB box</keyword>
<dbReference type="PANTHER" id="PTHR30069">
    <property type="entry name" value="TONB-DEPENDENT OUTER MEMBRANE RECEPTOR"/>
    <property type="match status" value="1"/>
</dbReference>
<protein>
    <submittedName>
        <fullName evidence="14">TonB-dependent receptor</fullName>
    </submittedName>
</protein>
<dbReference type="RefSeq" id="WP_330087613.1">
    <property type="nucleotide sequence ID" value="NZ_JAUGZK010000005.1"/>
</dbReference>
<dbReference type="InterPro" id="IPR012910">
    <property type="entry name" value="Plug_dom"/>
</dbReference>
<dbReference type="PANTHER" id="PTHR30069:SF41">
    <property type="entry name" value="HEME_HEMOPEXIN UTILIZATION PROTEIN C"/>
    <property type="match status" value="1"/>
</dbReference>
<dbReference type="PROSITE" id="PS52016">
    <property type="entry name" value="TONB_DEPENDENT_REC_3"/>
    <property type="match status" value="1"/>
</dbReference>
<evidence type="ECO:0000313" key="14">
    <source>
        <dbReference type="EMBL" id="MEE2024273.1"/>
    </source>
</evidence>
<keyword evidence="15" id="KW-1185">Reference proteome</keyword>
<keyword evidence="5 9" id="KW-0812">Transmembrane</keyword>
<dbReference type="SUPFAM" id="SSF56935">
    <property type="entry name" value="Porins"/>
    <property type="match status" value="1"/>
</dbReference>
<feature type="domain" description="TonB-dependent receptor-like beta-barrel" evidence="12">
    <location>
        <begin position="257"/>
        <end position="705"/>
    </location>
</feature>
<comment type="similarity">
    <text evidence="2 9 10">Belongs to the TonB-dependent receptor family.</text>
</comment>
<evidence type="ECO:0000256" key="6">
    <source>
        <dbReference type="ARBA" id="ARBA00023077"/>
    </source>
</evidence>
<evidence type="ECO:0000313" key="15">
    <source>
        <dbReference type="Proteomes" id="UP001339167"/>
    </source>
</evidence>
<evidence type="ECO:0000256" key="4">
    <source>
        <dbReference type="ARBA" id="ARBA00022452"/>
    </source>
</evidence>
<dbReference type="InterPro" id="IPR036942">
    <property type="entry name" value="Beta-barrel_TonB_sf"/>
</dbReference>
<dbReference type="Gene3D" id="2.170.130.10">
    <property type="entry name" value="TonB-dependent receptor, plug domain"/>
    <property type="match status" value="1"/>
</dbReference>
<proteinExistence type="inferred from homology"/>
<evidence type="ECO:0000256" key="3">
    <source>
        <dbReference type="ARBA" id="ARBA00022448"/>
    </source>
</evidence>
<dbReference type="InterPro" id="IPR037066">
    <property type="entry name" value="Plug_dom_sf"/>
</dbReference>
<dbReference type="InterPro" id="IPR000531">
    <property type="entry name" value="Beta-barrel_TonB"/>
</dbReference>
<evidence type="ECO:0000259" key="13">
    <source>
        <dbReference type="Pfam" id="PF07715"/>
    </source>
</evidence>
<dbReference type="Proteomes" id="UP001339167">
    <property type="component" value="Unassembled WGS sequence"/>
</dbReference>
<dbReference type="Gene3D" id="2.40.170.20">
    <property type="entry name" value="TonB-dependent receptor, beta-barrel domain"/>
    <property type="match status" value="1"/>
</dbReference>
<evidence type="ECO:0000256" key="8">
    <source>
        <dbReference type="ARBA" id="ARBA00023237"/>
    </source>
</evidence>
<sequence>MNSVFTLSTLSLLLLNSSIYAAEQLTGQSHTDDTDTEVLLVIGSRLDSMQQELEIPRSMTIITDKHLQNAITQELSDALRQTPSIATSNNSRPLAGQISIRGFGNERIHLDVDGVRYQQYSDGSATNAYLNPLDIDPSIVRAVEITRGADGIAQGSGAIGGQVRVVTKGGWDYTGGEAGLGGVLRAAYGDAPDLRQYGSTLFYADDSFAAALHSNRRRFGEMKVNLTDSSGELRGQTKRIKNDSQNDDLRLKLEHRQGHHYVSSHTQLTRNDVADLPFRNTDSWADQPLTETERSKRISQSLEYRYQGEQSWQNLQAQLYLQRFERDRLQQGEIILGELVYPFHNDDSFRDQNQGLKLSQQWFQQGQSWSGVLTSFLQMDRGQFRDHAYDHLSESTSTYYGRSKGSNWAAGMRYDADWSHWLSSEAGLRYDQYRRRSEQFEDAGVNSDGSWSSNLGVTIRPTEWLRFYSRYNESFRGPNLRELYKQDEWRCHRPTKICYSAPQPDLQAEKSRNLEVGTGLVFQQLAFADQLMLKLNWFQTEVRDFIDTAPFMYKLVDGEKVFASPLEATHRDYSSRNISKLESRGWEFELTYRYRQLGVFANYSRVRMDVTGIPNFFLGTIEERSQPYERAPQDSINLGLNWQLPAGFSLTTVSRLTRDMKRLPQLYLDRDMDGKGSQLHHLYLSYQPEYSGWDGLIVRLGIENLTNRSYALWPDPENQSMPGRNTRLSISYQF</sequence>
<feature type="signal peptide" evidence="11">
    <location>
        <begin position="1"/>
        <end position="21"/>
    </location>
</feature>
<evidence type="ECO:0000256" key="10">
    <source>
        <dbReference type="RuleBase" id="RU003357"/>
    </source>
</evidence>
<keyword evidence="7 9" id="KW-0472">Membrane</keyword>
<evidence type="ECO:0000256" key="1">
    <source>
        <dbReference type="ARBA" id="ARBA00004571"/>
    </source>
</evidence>
<dbReference type="Pfam" id="PF07715">
    <property type="entry name" value="Plug"/>
    <property type="match status" value="1"/>
</dbReference>
<evidence type="ECO:0000256" key="2">
    <source>
        <dbReference type="ARBA" id="ARBA00009810"/>
    </source>
</evidence>
<evidence type="ECO:0000256" key="9">
    <source>
        <dbReference type="PROSITE-ProRule" id="PRU01360"/>
    </source>
</evidence>
<dbReference type="CDD" id="cd01347">
    <property type="entry name" value="ligand_gated_channel"/>
    <property type="match status" value="1"/>
</dbReference>
<dbReference type="Pfam" id="PF00593">
    <property type="entry name" value="TonB_dep_Rec_b-barrel"/>
    <property type="match status" value="1"/>
</dbReference>
<evidence type="ECO:0000256" key="11">
    <source>
        <dbReference type="SAM" id="SignalP"/>
    </source>
</evidence>
<feature type="chain" id="PRO_5045805519" evidence="11">
    <location>
        <begin position="22"/>
        <end position="734"/>
    </location>
</feature>
<keyword evidence="8 9" id="KW-0998">Cell outer membrane</keyword>
<keyword evidence="14" id="KW-0675">Receptor</keyword>
<accession>A0ABU7JFY0</accession>
<gene>
    <name evidence="14" type="ORF">QWF21_08435</name>
</gene>
<dbReference type="EMBL" id="JAUGZK010000005">
    <property type="protein sequence ID" value="MEE2024273.1"/>
    <property type="molecule type" value="Genomic_DNA"/>
</dbReference>
<evidence type="ECO:0000259" key="12">
    <source>
        <dbReference type="Pfam" id="PF00593"/>
    </source>
</evidence>
<dbReference type="InterPro" id="IPR039426">
    <property type="entry name" value="TonB-dep_rcpt-like"/>
</dbReference>
<keyword evidence="3 9" id="KW-0813">Transport</keyword>
<comment type="subcellular location">
    <subcellularLocation>
        <location evidence="1 9">Cell outer membrane</location>
        <topology evidence="1 9">Multi-pass membrane protein</topology>
    </subcellularLocation>
</comment>
<organism evidence="14 15">
    <name type="scientific">Alkalimonas mucilaginosa</name>
    <dbReference type="NCBI Taxonomy" id="3057676"/>
    <lineage>
        <taxon>Bacteria</taxon>
        <taxon>Pseudomonadati</taxon>
        <taxon>Pseudomonadota</taxon>
        <taxon>Gammaproteobacteria</taxon>
        <taxon>Alkalimonas</taxon>
    </lineage>
</organism>
<name>A0ABU7JFY0_9GAMM</name>
<feature type="domain" description="TonB-dependent receptor plug" evidence="13">
    <location>
        <begin position="53"/>
        <end position="161"/>
    </location>
</feature>
<reference evidence="14 15" key="1">
    <citation type="submission" date="2023-06" db="EMBL/GenBank/DDBJ databases">
        <title>Alkalimonas sp., MEB004 an alkaliphilic bacterium isolated from Lonar Lake, India.</title>
        <authorList>
            <person name="Joshi A."/>
            <person name="Thite S."/>
        </authorList>
    </citation>
    <scope>NUCLEOTIDE SEQUENCE [LARGE SCALE GENOMIC DNA]</scope>
    <source>
        <strain evidence="14 15">MEB004</strain>
    </source>
</reference>
<keyword evidence="4 9" id="KW-1134">Transmembrane beta strand</keyword>
<comment type="caution">
    <text evidence="14">The sequence shown here is derived from an EMBL/GenBank/DDBJ whole genome shotgun (WGS) entry which is preliminary data.</text>
</comment>